<dbReference type="SUPFAM" id="SSF47616">
    <property type="entry name" value="GST C-terminal domain-like"/>
    <property type="match status" value="1"/>
</dbReference>
<dbReference type="CDD" id="cd03190">
    <property type="entry name" value="GST_C_Omega_like"/>
    <property type="match status" value="1"/>
</dbReference>
<reference evidence="2" key="1">
    <citation type="submission" date="2020-11" db="EMBL/GenBank/DDBJ databases">
        <authorList>
            <consortium name="DOE Joint Genome Institute"/>
            <person name="Ahrendt S."/>
            <person name="Riley R."/>
            <person name="Andreopoulos W."/>
            <person name="Labutti K."/>
            <person name="Pangilinan J."/>
            <person name="Ruiz-Duenas F.J."/>
            <person name="Barrasa J.M."/>
            <person name="Sanchez-Garcia M."/>
            <person name="Camarero S."/>
            <person name="Miyauchi S."/>
            <person name="Serrano A."/>
            <person name="Linde D."/>
            <person name="Babiker R."/>
            <person name="Drula E."/>
            <person name="Ayuso-Fernandez I."/>
            <person name="Pacheco R."/>
            <person name="Padilla G."/>
            <person name="Ferreira P."/>
            <person name="Barriuso J."/>
            <person name="Kellner H."/>
            <person name="Castanera R."/>
            <person name="Alfaro M."/>
            <person name="Ramirez L."/>
            <person name="Pisabarro A.G."/>
            <person name="Kuo A."/>
            <person name="Tritt A."/>
            <person name="Lipzen A."/>
            <person name="He G."/>
            <person name="Yan M."/>
            <person name="Ng V."/>
            <person name="Cullen D."/>
            <person name="Martin F."/>
            <person name="Rosso M.-N."/>
            <person name="Henrissat B."/>
            <person name="Hibbett D."/>
            <person name="Martinez A.T."/>
            <person name="Grigoriev I.V."/>
        </authorList>
    </citation>
    <scope>NUCLEOTIDE SEQUENCE</scope>
    <source>
        <strain evidence="2">CBS 506.95</strain>
    </source>
</reference>
<evidence type="ECO:0000313" key="2">
    <source>
        <dbReference type="EMBL" id="KAF9530208.1"/>
    </source>
</evidence>
<dbReference type="Gene3D" id="1.20.1050.10">
    <property type="match status" value="1"/>
</dbReference>
<proteinExistence type="predicted"/>
<dbReference type="PROSITE" id="PS50405">
    <property type="entry name" value="GST_CTER"/>
    <property type="match status" value="1"/>
</dbReference>
<sequence length="279" mass="31985">METLIARNLKYLEGVIAVTILSPVVDRMGWSFSQPRGAVGGPLGDDGRLRDLYLKDNPHYDGMFTLPVLWDEKTNVIVNNDAPDIVRMFGVAFNDLIPSKATKNVKSLDFFPGDERTQNRIRRWTDYIDTASMAIYRAGYAQTQLEHDAAVKEVFAVLDKVDTQLRGSPFLLGRSTFSEADLRLYAFLIPFDAVFYALFKCNFKSIRNDYPNIHDFLRNLYWGRPAFRDATHFDHIKEHYYGSHQTLNPTRIAPLGPVHFILPYDSKHSPEKLLSHILL</sequence>
<feature type="domain" description="GST C-terminal" evidence="1">
    <location>
        <begin position="114"/>
        <end position="243"/>
    </location>
</feature>
<dbReference type="InterPro" id="IPR016639">
    <property type="entry name" value="GST_Omega/GSH"/>
</dbReference>
<dbReference type="InterPro" id="IPR010987">
    <property type="entry name" value="Glutathione-S-Trfase_C-like"/>
</dbReference>
<dbReference type="InterPro" id="IPR036282">
    <property type="entry name" value="Glutathione-S-Trfase_C_sf"/>
</dbReference>
<dbReference type="GO" id="GO:0004364">
    <property type="term" value="F:glutathione transferase activity"/>
    <property type="evidence" value="ECO:0007669"/>
    <property type="project" value="InterPro"/>
</dbReference>
<dbReference type="EMBL" id="MU157841">
    <property type="protein sequence ID" value="KAF9530208.1"/>
    <property type="molecule type" value="Genomic_DNA"/>
</dbReference>
<dbReference type="PANTHER" id="PTHR32419:SF6">
    <property type="entry name" value="GLUTATHIONE S-TRANSFERASE OMEGA-LIKE 1-RELATED"/>
    <property type="match status" value="1"/>
</dbReference>
<name>A0A9P6JRT0_9AGAR</name>
<keyword evidence="3" id="KW-1185">Reference proteome</keyword>
<dbReference type="Pfam" id="PF13410">
    <property type="entry name" value="GST_C_2"/>
    <property type="match status" value="1"/>
</dbReference>
<dbReference type="InterPro" id="IPR047047">
    <property type="entry name" value="GST_Omega-like_C"/>
</dbReference>
<protein>
    <submittedName>
        <fullName evidence="2">Glutathione S-transferase</fullName>
    </submittedName>
</protein>
<accession>A0A9P6JRT0</accession>
<dbReference type="PANTHER" id="PTHR32419">
    <property type="entry name" value="GLUTATHIONYL-HYDROQUINONE REDUCTASE"/>
    <property type="match status" value="1"/>
</dbReference>
<dbReference type="GO" id="GO:0005737">
    <property type="term" value="C:cytoplasm"/>
    <property type="evidence" value="ECO:0007669"/>
    <property type="project" value="TreeGrafter"/>
</dbReference>
<gene>
    <name evidence="2" type="ORF">CPB83DRAFT_851176</name>
</gene>
<dbReference type="Gene3D" id="3.40.30.10">
    <property type="entry name" value="Glutaredoxin"/>
    <property type="match status" value="1"/>
</dbReference>
<comment type="caution">
    <text evidence="2">The sequence shown here is derived from an EMBL/GenBank/DDBJ whole genome shotgun (WGS) entry which is preliminary data.</text>
</comment>
<evidence type="ECO:0000313" key="3">
    <source>
        <dbReference type="Proteomes" id="UP000807306"/>
    </source>
</evidence>
<dbReference type="Proteomes" id="UP000807306">
    <property type="component" value="Unassembled WGS sequence"/>
</dbReference>
<organism evidence="2 3">
    <name type="scientific">Crepidotus variabilis</name>
    <dbReference type="NCBI Taxonomy" id="179855"/>
    <lineage>
        <taxon>Eukaryota</taxon>
        <taxon>Fungi</taxon>
        <taxon>Dikarya</taxon>
        <taxon>Basidiomycota</taxon>
        <taxon>Agaricomycotina</taxon>
        <taxon>Agaricomycetes</taxon>
        <taxon>Agaricomycetidae</taxon>
        <taxon>Agaricales</taxon>
        <taxon>Agaricineae</taxon>
        <taxon>Crepidotaceae</taxon>
        <taxon>Crepidotus</taxon>
    </lineage>
</organism>
<dbReference type="OrthoDB" id="2309723at2759"/>
<evidence type="ECO:0000259" key="1">
    <source>
        <dbReference type="PROSITE" id="PS50405"/>
    </source>
</evidence>
<dbReference type="AlphaFoldDB" id="A0A9P6JRT0"/>